<feature type="domain" description="Peptidase M16 N-terminal" evidence="2">
    <location>
        <begin position="52"/>
        <end position="183"/>
    </location>
</feature>
<dbReference type="InterPro" id="IPR007863">
    <property type="entry name" value="Peptidase_M16_C"/>
</dbReference>
<dbReference type="EMBL" id="JAFLNF010000004">
    <property type="protein sequence ID" value="MBO0345850.1"/>
    <property type="molecule type" value="Genomic_DNA"/>
</dbReference>
<reference evidence="4" key="1">
    <citation type="submission" date="2021-03" db="EMBL/GenBank/DDBJ databases">
        <title>Roseibium sp. CAU 1637 isolated from Incheon.</title>
        <authorList>
            <person name="Kim W."/>
        </authorList>
    </citation>
    <scope>NUCLEOTIDE SEQUENCE</scope>
    <source>
        <strain evidence="4">CAU 1637</strain>
    </source>
</reference>
<feature type="domain" description="Peptidase M16 C-terminal" evidence="3">
    <location>
        <begin position="192"/>
        <end position="367"/>
    </location>
</feature>
<name>A0A939EN81_9HYPH</name>
<dbReference type="Pfam" id="PF05193">
    <property type="entry name" value="Peptidase_M16_C"/>
    <property type="match status" value="1"/>
</dbReference>
<feature type="signal peptide" evidence="1">
    <location>
        <begin position="1"/>
        <end position="26"/>
    </location>
</feature>
<dbReference type="InterPro" id="IPR011765">
    <property type="entry name" value="Pept_M16_N"/>
</dbReference>
<evidence type="ECO:0000313" key="5">
    <source>
        <dbReference type="Proteomes" id="UP000664779"/>
    </source>
</evidence>
<protein>
    <submittedName>
        <fullName evidence="4">Insulinase family protein</fullName>
    </submittedName>
</protein>
<evidence type="ECO:0000313" key="4">
    <source>
        <dbReference type="EMBL" id="MBO0345850.1"/>
    </source>
</evidence>
<feature type="chain" id="PRO_5037715949" evidence="1">
    <location>
        <begin position="27"/>
        <end position="444"/>
    </location>
</feature>
<keyword evidence="1" id="KW-0732">Signal</keyword>
<gene>
    <name evidence="4" type="ORF">J0X15_11520</name>
</gene>
<sequence>MSVTAFLKPLVTATAFLGAALSTAQAVEIQKVTSPGGIEAWLVEDHTIPLIAMNFSFEGGAAQDPEDKQGLTRLLAATLDEGAGDLSSQAFQARLEELSVTLRYDTGKDYFYGTLRTLTANRDEAFNLAEMSLNKPRFDEEPVQRMKTQFIAGIRQSEQDPSEKASDLLYSSLLGDHPYTWKTEGTVESQGSLTPDDLRTQYQKLLAKDGVTIGVVGDIDAATLAPALDKIFGGLPEKADLTPVADLIVSSGKTVSAEMNVPQTQILFGLPGIMRDDPDYQAAYVMNHILGGGSFTSWLYEEVREKRGLTYGVGTSLAPYNAGGLMIGSAATRADKADESVQVIQEQFKRMTEQGPTQAELDSAKKYLTGSYALRFDSSAKIARQLVALQNADLGIDYFERRNAEIEAVTLDDVKKAAQRLLGDKTPTIALVGPKMTKKDASGG</sequence>
<organism evidence="4 5">
    <name type="scientific">Roseibium limicola</name>
    <dbReference type="NCBI Taxonomy" id="2816037"/>
    <lineage>
        <taxon>Bacteria</taxon>
        <taxon>Pseudomonadati</taxon>
        <taxon>Pseudomonadota</taxon>
        <taxon>Alphaproteobacteria</taxon>
        <taxon>Hyphomicrobiales</taxon>
        <taxon>Stappiaceae</taxon>
        <taxon>Roseibium</taxon>
    </lineage>
</organism>
<dbReference type="RefSeq" id="WP_206940793.1">
    <property type="nucleotide sequence ID" value="NZ_JAFLNF010000004.1"/>
</dbReference>
<dbReference type="PANTHER" id="PTHR11851:SF224">
    <property type="entry name" value="PROCESSING PROTEASE"/>
    <property type="match status" value="1"/>
</dbReference>
<evidence type="ECO:0000259" key="2">
    <source>
        <dbReference type="Pfam" id="PF00675"/>
    </source>
</evidence>
<evidence type="ECO:0000256" key="1">
    <source>
        <dbReference type="SAM" id="SignalP"/>
    </source>
</evidence>
<dbReference type="SUPFAM" id="SSF63411">
    <property type="entry name" value="LuxS/MPP-like metallohydrolase"/>
    <property type="match status" value="2"/>
</dbReference>
<evidence type="ECO:0000259" key="3">
    <source>
        <dbReference type="Pfam" id="PF05193"/>
    </source>
</evidence>
<dbReference type="InterPro" id="IPR050361">
    <property type="entry name" value="MPP/UQCRC_Complex"/>
</dbReference>
<comment type="caution">
    <text evidence="4">The sequence shown here is derived from an EMBL/GenBank/DDBJ whole genome shotgun (WGS) entry which is preliminary data.</text>
</comment>
<proteinExistence type="predicted"/>
<dbReference type="Pfam" id="PF00675">
    <property type="entry name" value="Peptidase_M16"/>
    <property type="match status" value="1"/>
</dbReference>
<dbReference type="InterPro" id="IPR011249">
    <property type="entry name" value="Metalloenz_LuxS/M16"/>
</dbReference>
<dbReference type="Gene3D" id="3.30.830.10">
    <property type="entry name" value="Metalloenzyme, LuxS/M16 peptidase-like"/>
    <property type="match status" value="2"/>
</dbReference>
<keyword evidence="5" id="KW-1185">Reference proteome</keyword>
<dbReference type="PANTHER" id="PTHR11851">
    <property type="entry name" value="METALLOPROTEASE"/>
    <property type="match status" value="1"/>
</dbReference>
<dbReference type="GO" id="GO:0046872">
    <property type="term" value="F:metal ion binding"/>
    <property type="evidence" value="ECO:0007669"/>
    <property type="project" value="InterPro"/>
</dbReference>
<dbReference type="Proteomes" id="UP000664779">
    <property type="component" value="Unassembled WGS sequence"/>
</dbReference>
<dbReference type="AlphaFoldDB" id="A0A939EN81"/>
<accession>A0A939EN81</accession>